<dbReference type="Pfam" id="PF01244">
    <property type="entry name" value="Peptidase_M19"/>
    <property type="match status" value="1"/>
</dbReference>
<dbReference type="GO" id="GO:0070573">
    <property type="term" value="F:metallodipeptidase activity"/>
    <property type="evidence" value="ECO:0007669"/>
    <property type="project" value="InterPro"/>
</dbReference>
<dbReference type="PANTHER" id="PTHR10443">
    <property type="entry name" value="MICROSOMAL DIPEPTIDASE"/>
    <property type="match status" value="1"/>
</dbReference>
<organism evidence="1">
    <name type="scientific">marine metagenome</name>
    <dbReference type="NCBI Taxonomy" id="408172"/>
    <lineage>
        <taxon>unclassified sequences</taxon>
        <taxon>metagenomes</taxon>
        <taxon>ecological metagenomes</taxon>
    </lineage>
</organism>
<dbReference type="PROSITE" id="PS51365">
    <property type="entry name" value="RENAL_DIPEPTIDASE_2"/>
    <property type="match status" value="1"/>
</dbReference>
<accession>A0A382C280</accession>
<dbReference type="SUPFAM" id="SSF51556">
    <property type="entry name" value="Metallo-dependent hydrolases"/>
    <property type="match status" value="1"/>
</dbReference>
<dbReference type="AlphaFoldDB" id="A0A382C280"/>
<dbReference type="PANTHER" id="PTHR10443:SF12">
    <property type="entry name" value="DIPEPTIDASE"/>
    <property type="match status" value="1"/>
</dbReference>
<feature type="non-terminal residue" evidence="1">
    <location>
        <position position="1"/>
    </location>
</feature>
<dbReference type="InterPro" id="IPR008257">
    <property type="entry name" value="Pept_M19"/>
</dbReference>
<sequence>SHVGAKTSEDAIRYSKAPVAYSHCCPAALLDHPRNKTDAQLKLIVEHGGFVGVTTYPSFLPLGAESSVDDCVAAIDYVVDLVGEDRVGIGTDFTQGQDAAFFDWLSLDKGHGRRLIVRDWDVAPQPIGLQRLSEFPNLTGAMVRRGWSETRIRKVLGENWVSFLREVWGE</sequence>
<dbReference type="InterPro" id="IPR032466">
    <property type="entry name" value="Metal_Hydrolase"/>
</dbReference>
<dbReference type="EMBL" id="UINC01032466">
    <property type="protein sequence ID" value="SVB20166.1"/>
    <property type="molecule type" value="Genomic_DNA"/>
</dbReference>
<gene>
    <name evidence="1" type="ORF">METZ01_LOCUS173020</name>
</gene>
<dbReference type="Gene3D" id="3.20.20.140">
    <property type="entry name" value="Metal-dependent hydrolases"/>
    <property type="match status" value="1"/>
</dbReference>
<name>A0A382C280_9ZZZZ</name>
<evidence type="ECO:0000313" key="1">
    <source>
        <dbReference type="EMBL" id="SVB20166.1"/>
    </source>
</evidence>
<evidence type="ECO:0008006" key="2">
    <source>
        <dbReference type="Google" id="ProtNLM"/>
    </source>
</evidence>
<reference evidence="1" key="1">
    <citation type="submission" date="2018-05" db="EMBL/GenBank/DDBJ databases">
        <authorList>
            <person name="Lanie J.A."/>
            <person name="Ng W.-L."/>
            <person name="Kazmierczak K.M."/>
            <person name="Andrzejewski T.M."/>
            <person name="Davidsen T.M."/>
            <person name="Wayne K.J."/>
            <person name="Tettelin H."/>
            <person name="Glass J.I."/>
            <person name="Rusch D."/>
            <person name="Podicherti R."/>
            <person name="Tsui H.-C.T."/>
            <person name="Winkler M.E."/>
        </authorList>
    </citation>
    <scope>NUCLEOTIDE SEQUENCE</scope>
</reference>
<protein>
    <recommendedName>
        <fullName evidence="2">Dipeptidase</fullName>
    </recommendedName>
</protein>
<proteinExistence type="predicted"/>
<dbReference type="GO" id="GO:0006508">
    <property type="term" value="P:proteolysis"/>
    <property type="evidence" value="ECO:0007669"/>
    <property type="project" value="InterPro"/>
</dbReference>